<keyword evidence="1" id="KW-0472">Membrane</keyword>
<accession>A0A7D5PEM6</accession>
<evidence type="ECO:0000256" key="1">
    <source>
        <dbReference type="SAM" id="Phobius"/>
    </source>
</evidence>
<gene>
    <name evidence="2" type="primary">nad6</name>
</gene>
<dbReference type="Gene3D" id="1.20.120.1200">
    <property type="entry name" value="NADH-ubiquinone/plastoquinone oxidoreductase chain 6, subunit NuoJ"/>
    <property type="match status" value="1"/>
</dbReference>
<keyword evidence="1" id="KW-0812">Transmembrane</keyword>
<reference evidence="2" key="1">
    <citation type="submission" date="2019-12" db="EMBL/GenBank/DDBJ databases">
        <authorList>
            <person name="Gao J."/>
        </authorList>
    </citation>
    <scope>NUCLEOTIDE SEQUENCE</scope>
</reference>
<feature type="transmembrane region" description="Helical" evidence="1">
    <location>
        <begin position="82"/>
        <end position="106"/>
    </location>
</feature>
<geneLocation type="mitochondrion" evidence="2"/>
<keyword evidence="1" id="KW-1133">Transmembrane helix</keyword>
<feature type="transmembrane region" description="Helical" evidence="1">
    <location>
        <begin position="118"/>
        <end position="139"/>
    </location>
</feature>
<dbReference type="EMBL" id="MN844889">
    <property type="protein sequence ID" value="QLH90217.1"/>
    <property type="molecule type" value="Genomic_DNA"/>
</dbReference>
<organism evidence="2">
    <name type="scientific">Azygia hwangtsiyui</name>
    <dbReference type="NCBI Taxonomy" id="2752791"/>
    <lineage>
        <taxon>Eukaryota</taxon>
        <taxon>Metazoa</taxon>
        <taxon>Spiralia</taxon>
        <taxon>Lophotrochozoa</taxon>
        <taxon>Platyhelminthes</taxon>
        <taxon>Trematoda</taxon>
        <taxon>Digenea</taxon>
        <taxon>Azygiida</taxon>
        <taxon>Hemiuroidea</taxon>
        <taxon>Azygiidae</taxon>
        <taxon>Azygia</taxon>
    </lineage>
</organism>
<evidence type="ECO:0000313" key="2">
    <source>
        <dbReference type="EMBL" id="QLH90217.1"/>
    </source>
</evidence>
<keyword evidence="2" id="KW-0496">Mitochondrion</keyword>
<protein>
    <submittedName>
        <fullName evidence="2">NADH dehydrogenase subunit 6</fullName>
    </submittedName>
</protein>
<proteinExistence type="predicted"/>
<dbReference type="InterPro" id="IPR042106">
    <property type="entry name" value="Nuo/plastoQ_OxRdtase_6_NuoJ"/>
</dbReference>
<sequence>MGSLLLGLYFSCLVQFMFVSHPVSYCGLLLVSSLSGIGYCVLTLGLSWYAVLFCLVYVGGIYILFIFVSVQNPNPITQVGGSLYSFLFSLVFGFVFIRFFIAPSLAESSHYLCSFFEGFSYCLFCLVLVLGFIIVSGVLGDKCSFYR</sequence>
<reference evidence="2" key="2">
    <citation type="journal article" date="2020" name="Zookeys">
        <title>Characterization and comparative analysis of the complete mitochondrial genome of Azygia hwangtsiyui Tsin, 1933 (Digenea), the first for a member of the family Azygiidae.</title>
        <authorList>
            <person name="Wu Y.-A."/>
            <person name="Gao J.-W."/>
            <person name="Cheng X.-F."/>
            <person name="Xie M."/>
            <person name="Yuan X.-P."/>
            <person name="Liu D."/>
            <person name="Song R."/>
        </authorList>
    </citation>
    <scope>NUCLEOTIDE SEQUENCE</scope>
</reference>
<feature type="transmembrane region" description="Helical" evidence="1">
    <location>
        <begin position="46"/>
        <end position="70"/>
    </location>
</feature>
<name>A0A7D5PEM6_9TREM</name>
<dbReference type="AlphaFoldDB" id="A0A7D5PEM6"/>